<dbReference type="InterPro" id="IPR036890">
    <property type="entry name" value="HATPase_C_sf"/>
</dbReference>
<dbReference type="OrthoDB" id="4301723at2"/>
<evidence type="ECO:0000313" key="4">
    <source>
        <dbReference type="Proteomes" id="UP000198683"/>
    </source>
</evidence>
<dbReference type="Gene3D" id="3.30.565.10">
    <property type="entry name" value="Histidine kinase-like ATPase, C-terminal domain"/>
    <property type="match status" value="1"/>
</dbReference>
<keyword evidence="3" id="KW-0808">Transferase</keyword>
<dbReference type="AlphaFoldDB" id="A0A1G8US65"/>
<accession>A0A1G8US65</accession>
<gene>
    <name evidence="3" type="ORF">SAMN05421874_102217</name>
</gene>
<name>A0A1G8US65_9ACTN</name>
<dbReference type="InterPro" id="IPR050267">
    <property type="entry name" value="Anti-sigma-factor_SerPK"/>
</dbReference>
<keyword evidence="4" id="KW-1185">Reference proteome</keyword>
<evidence type="ECO:0000259" key="2">
    <source>
        <dbReference type="Pfam" id="PF13581"/>
    </source>
</evidence>
<dbReference type="InterPro" id="IPR003594">
    <property type="entry name" value="HATPase_dom"/>
</dbReference>
<dbReference type="STRING" id="683260.SAMN05421874_102217"/>
<dbReference type="EMBL" id="FNFB01000002">
    <property type="protein sequence ID" value="SDJ55935.1"/>
    <property type="molecule type" value="Genomic_DNA"/>
</dbReference>
<keyword evidence="3" id="KW-0418">Kinase</keyword>
<dbReference type="Proteomes" id="UP000198683">
    <property type="component" value="Unassembled WGS sequence"/>
</dbReference>
<protein>
    <submittedName>
        <fullName evidence="3">Anti-sigma regulatory factor (Ser/Thr protein kinase)</fullName>
    </submittedName>
</protein>
<dbReference type="Pfam" id="PF13581">
    <property type="entry name" value="HATPase_c_2"/>
    <property type="match status" value="1"/>
</dbReference>
<reference evidence="3 4" key="1">
    <citation type="submission" date="2016-10" db="EMBL/GenBank/DDBJ databases">
        <authorList>
            <person name="de Groot N.N."/>
        </authorList>
    </citation>
    <scope>NUCLEOTIDE SEQUENCE [LARGE SCALE GENOMIC DNA]</scope>
    <source>
        <strain evidence="3 4">CGMCC 4.5681</strain>
    </source>
</reference>
<dbReference type="RefSeq" id="WP_090759946.1">
    <property type="nucleotide sequence ID" value="NZ_FNFB01000002.1"/>
</dbReference>
<keyword evidence="1" id="KW-0723">Serine/threonine-protein kinase</keyword>
<dbReference type="SUPFAM" id="SSF55874">
    <property type="entry name" value="ATPase domain of HSP90 chaperone/DNA topoisomerase II/histidine kinase"/>
    <property type="match status" value="1"/>
</dbReference>
<dbReference type="PANTHER" id="PTHR35526:SF3">
    <property type="entry name" value="ANTI-SIGMA-F FACTOR RSBW"/>
    <property type="match status" value="1"/>
</dbReference>
<organism evidence="3 4">
    <name type="scientific">Nonomuraea maritima</name>
    <dbReference type="NCBI Taxonomy" id="683260"/>
    <lineage>
        <taxon>Bacteria</taxon>
        <taxon>Bacillati</taxon>
        <taxon>Actinomycetota</taxon>
        <taxon>Actinomycetes</taxon>
        <taxon>Streptosporangiales</taxon>
        <taxon>Streptosporangiaceae</taxon>
        <taxon>Nonomuraea</taxon>
    </lineage>
</organism>
<proteinExistence type="predicted"/>
<dbReference type="GO" id="GO:0004674">
    <property type="term" value="F:protein serine/threonine kinase activity"/>
    <property type="evidence" value="ECO:0007669"/>
    <property type="project" value="UniProtKB-KW"/>
</dbReference>
<evidence type="ECO:0000313" key="3">
    <source>
        <dbReference type="EMBL" id="SDJ55935.1"/>
    </source>
</evidence>
<sequence length="171" mass="18572">MAAGTIPTQTPDVTPWKDTTLRRSREAPRQARQAIKRWLADTHTSLCSDVLQVVSELVSNVIEHVPAGPQRDWLEVRLGHGPGFVRLEVIDPGTPGRQPRFAPLRQSSLDLSGRGLGIVAALSVRCGSHLVDHGHRVVWADLAPATLSEAGGQVAQAADRARQQHPDRAEL</sequence>
<feature type="domain" description="Histidine kinase/HSP90-like ATPase" evidence="2">
    <location>
        <begin position="27"/>
        <end position="137"/>
    </location>
</feature>
<evidence type="ECO:0000256" key="1">
    <source>
        <dbReference type="ARBA" id="ARBA00022527"/>
    </source>
</evidence>
<dbReference type="PANTHER" id="PTHR35526">
    <property type="entry name" value="ANTI-SIGMA-F FACTOR RSBW-RELATED"/>
    <property type="match status" value="1"/>
</dbReference>
<dbReference type="CDD" id="cd16936">
    <property type="entry name" value="HATPase_RsbW-like"/>
    <property type="match status" value="1"/>
</dbReference>